<dbReference type="PANTHER" id="PTHR10684">
    <property type="entry name" value="NUCLEAR RECEPTOR COACTIVATOR"/>
    <property type="match status" value="1"/>
</dbReference>
<dbReference type="SMART" id="SM00353">
    <property type="entry name" value="HLH"/>
    <property type="match status" value="1"/>
</dbReference>
<feature type="region of interest" description="Disordered" evidence="7">
    <location>
        <begin position="765"/>
        <end position="822"/>
    </location>
</feature>
<dbReference type="GO" id="GO:0046983">
    <property type="term" value="F:protein dimerization activity"/>
    <property type="evidence" value="ECO:0007669"/>
    <property type="project" value="InterPro"/>
</dbReference>
<evidence type="ECO:0000313" key="10">
    <source>
        <dbReference type="EMBL" id="KAK6622649.1"/>
    </source>
</evidence>
<keyword evidence="4" id="KW-0010">Activator</keyword>
<dbReference type="GO" id="GO:0005634">
    <property type="term" value="C:nucleus"/>
    <property type="evidence" value="ECO:0007669"/>
    <property type="project" value="InterPro"/>
</dbReference>
<evidence type="ECO:0000259" key="8">
    <source>
        <dbReference type="PROSITE" id="PS50112"/>
    </source>
</evidence>
<dbReference type="InterPro" id="IPR017426">
    <property type="entry name" value="Nuclear_rcpt_coactivator"/>
</dbReference>
<dbReference type="GO" id="GO:0045944">
    <property type="term" value="P:positive regulation of transcription by RNA polymerase II"/>
    <property type="evidence" value="ECO:0007669"/>
    <property type="project" value="TreeGrafter"/>
</dbReference>
<feature type="region of interest" description="Disordered" evidence="7">
    <location>
        <begin position="1047"/>
        <end position="1071"/>
    </location>
</feature>
<accession>A0AAN8PV24</accession>
<comment type="similarity">
    <text evidence="1">Belongs to the SRC/p160 nuclear receptor coactivator family.</text>
</comment>
<dbReference type="FunFam" id="3.30.450.20:FF:000144">
    <property type="entry name" value="Nuclear receptor coactivator 2"/>
    <property type="match status" value="1"/>
</dbReference>
<dbReference type="SUPFAM" id="SSF47459">
    <property type="entry name" value="HLH, helix-loop-helix DNA-binding domain"/>
    <property type="match status" value="1"/>
</dbReference>
<feature type="compositionally biased region" description="Gly residues" evidence="7">
    <location>
        <begin position="620"/>
        <end position="630"/>
    </location>
</feature>
<keyword evidence="2" id="KW-0677">Repeat</keyword>
<evidence type="ECO:0000256" key="3">
    <source>
        <dbReference type="ARBA" id="ARBA00023015"/>
    </source>
</evidence>
<feature type="compositionally biased region" description="Low complexity" evidence="7">
    <location>
        <begin position="1485"/>
        <end position="1503"/>
    </location>
</feature>
<feature type="compositionally biased region" description="Basic and acidic residues" evidence="7">
    <location>
        <begin position="1552"/>
        <end position="1561"/>
    </location>
</feature>
<feature type="region of interest" description="Disordered" evidence="7">
    <location>
        <begin position="1313"/>
        <end position="1413"/>
    </location>
</feature>
<feature type="compositionally biased region" description="Low complexity" evidence="7">
    <location>
        <begin position="443"/>
        <end position="456"/>
    </location>
</feature>
<dbReference type="InterPro" id="IPR056193">
    <property type="entry name" value="bHLH_NCOA1-3"/>
</dbReference>
<evidence type="ECO:0000256" key="5">
    <source>
        <dbReference type="ARBA" id="ARBA00023163"/>
    </source>
</evidence>
<feature type="domain" description="BHLH" evidence="9">
    <location>
        <begin position="67"/>
        <end position="124"/>
    </location>
</feature>
<evidence type="ECO:0000256" key="6">
    <source>
        <dbReference type="ARBA" id="ARBA00023242"/>
    </source>
</evidence>
<dbReference type="SMART" id="SM00091">
    <property type="entry name" value="PAS"/>
    <property type="match status" value="2"/>
</dbReference>
<feature type="region of interest" description="Disordered" evidence="7">
    <location>
        <begin position="1482"/>
        <end position="1503"/>
    </location>
</feature>
<dbReference type="Gene3D" id="4.10.280.10">
    <property type="entry name" value="Helix-loop-helix DNA-binding domain"/>
    <property type="match status" value="1"/>
</dbReference>
<feature type="compositionally biased region" description="Pro residues" evidence="7">
    <location>
        <begin position="1348"/>
        <end position="1367"/>
    </location>
</feature>
<feature type="compositionally biased region" description="Polar residues" evidence="7">
    <location>
        <begin position="1205"/>
        <end position="1251"/>
    </location>
</feature>
<feature type="region of interest" description="Disordered" evidence="7">
    <location>
        <begin position="516"/>
        <end position="557"/>
    </location>
</feature>
<dbReference type="CDD" id="cd00130">
    <property type="entry name" value="PAS"/>
    <property type="match status" value="1"/>
</dbReference>
<evidence type="ECO:0000256" key="1">
    <source>
        <dbReference type="ARBA" id="ARBA00009933"/>
    </source>
</evidence>
<keyword evidence="5" id="KW-0804">Transcription</keyword>
<dbReference type="InterPro" id="IPR035965">
    <property type="entry name" value="PAS-like_dom_sf"/>
</dbReference>
<comment type="caution">
    <text evidence="10">The sequence shown here is derived from an EMBL/GenBank/DDBJ whole genome shotgun (WGS) entry which is preliminary data.</text>
</comment>
<feature type="region of interest" description="Disordered" evidence="7">
    <location>
        <begin position="430"/>
        <end position="473"/>
    </location>
</feature>
<dbReference type="Gene3D" id="3.30.450.20">
    <property type="entry name" value="PAS domain"/>
    <property type="match status" value="2"/>
</dbReference>
<dbReference type="CDD" id="cd11439">
    <property type="entry name" value="bHLH-PAS_SRC"/>
    <property type="match status" value="1"/>
</dbReference>
<gene>
    <name evidence="10" type="ORF">RUM43_008491</name>
</gene>
<feature type="compositionally biased region" description="Basic and acidic residues" evidence="7">
    <location>
        <begin position="600"/>
        <end position="609"/>
    </location>
</feature>
<feature type="compositionally biased region" description="Low complexity" evidence="7">
    <location>
        <begin position="882"/>
        <end position="895"/>
    </location>
</feature>
<dbReference type="InterPro" id="IPR036638">
    <property type="entry name" value="HLH_DNA-bd_sf"/>
</dbReference>
<feature type="compositionally biased region" description="Polar residues" evidence="7">
    <location>
        <begin position="909"/>
        <end position="936"/>
    </location>
</feature>
<dbReference type="Pfam" id="PF23172">
    <property type="entry name" value="bHLH_NCOA"/>
    <property type="match status" value="1"/>
</dbReference>
<name>A0AAN8PV24_POLSC</name>
<feature type="compositionally biased region" description="Low complexity" evidence="7">
    <location>
        <begin position="1562"/>
        <end position="1573"/>
    </location>
</feature>
<feature type="region of interest" description="Disordered" evidence="7">
    <location>
        <begin position="871"/>
        <end position="961"/>
    </location>
</feature>
<evidence type="ECO:0000256" key="2">
    <source>
        <dbReference type="ARBA" id="ARBA00022737"/>
    </source>
</evidence>
<reference evidence="10 11" key="1">
    <citation type="submission" date="2023-10" db="EMBL/GenBank/DDBJ databases">
        <title>Genomes of two closely related lineages of the louse Polyplax serrata with different host specificities.</title>
        <authorList>
            <person name="Martinu J."/>
            <person name="Tarabai H."/>
            <person name="Stefka J."/>
            <person name="Hypsa V."/>
        </authorList>
    </citation>
    <scope>NUCLEOTIDE SEQUENCE [LARGE SCALE GENOMIC DNA]</scope>
    <source>
        <strain evidence="10">HR10_N</strain>
    </source>
</reference>
<dbReference type="PANTHER" id="PTHR10684:SF4">
    <property type="entry name" value="TAIMAN, ISOFORM G"/>
    <property type="match status" value="1"/>
</dbReference>
<keyword evidence="6" id="KW-0539">Nucleus</keyword>
<dbReference type="GO" id="GO:0032870">
    <property type="term" value="P:cellular response to hormone stimulus"/>
    <property type="evidence" value="ECO:0007669"/>
    <property type="project" value="TreeGrafter"/>
</dbReference>
<dbReference type="Proteomes" id="UP001372834">
    <property type="component" value="Unassembled WGS sequence"/>
</dbReference>
<feature type="compositionally biased region" description="Polar residues" evidence="7">
    <location>
        <begin position="1259"/>
        <end position="1295"/>
    </location>
</feature>
<feature type="compositionally biased region" description="Polar residues" evidence="7">
    <location>
        <begin position="1330"/>
        <end position="1340"/>
    </location>
</feature>
<feature type="region of interest" description="Disordered" evidence="7">
    <location>
        <begin position="1518"/>
        <end position="1573"/>
    </location>
</feature>
<organism evidence="10 11">
    <name type="scientific">Polyplax serrata</name>
    <name type="common">Common mouse louse</name>
    <dbReference type="NCBI Taxonomy" id="468196"/>
    <lineage>
        <taxon>Eukaryota</taxon>
        <taxon>Metazoa</taxon>
        <taxon>Ecdysozoa</taxon>
        <taxon>Arthropoda</taxon>
        <taxon>Hexapoda</taxon>
        <taxon>Insecta</taxon>
        <taxon>Pterygota</taxon>
        <taxon>Neoptera</taxon>
        <taxon>Paraneoptera</taxon>
        <taxon>Psocodea</taxon>
        <taxon>Troctomorpha</taxon>
        <taxon>Phthiraptera</taxon>
        <taxon>Anoplura</taxon>
        <taxon>Polyplacidae</taxon>
        <taxon>Polyplax</taxon>
    </lineage>
</organism>
<protein>
    <recommendedName>
        <fullName evidence="12">Nuclear receptor coactivator 2</fullName>
    </recommendedName>
</protein>
<dbReference type="InterPro" id="IPR000014">
    <property type="entry name" value="PAS"/>
</dbReference>
<proteinExistence type="inferred from homology"/>
<dbReference type="FunFam" id="4.10.280.10:FF:000008">
    <property type="entry name" value="Nuclear receptor coactivator"/>
    <property type="match status" value="1"/>
</dbReference>
<feature type="region of interest" description="Disordered" evidence="7">
    <location>
        <begin position="672"/>
        <end position="707"/>
    </location>
</feature>
<feature type="compositionally biased region" description="Low complexity" evidence="7">
    <location>
        <begin position="1371"/>
        <end position="1381"/>
    </location>
</feature>
<evidence type="ECO:0000256" key="7">
    <source>
        <dbReference type="SAM" id="MobiDB-lite"/>
    </source>
</evidence>
<evidence type="ECO:0000313" key="11">
    <source>
        <dbReference type="Proteomes" id="UP001372834"/>
    </source>
</evidence>
<feature type="compositionally biased region" description="Low complexity" evidence="7">
    <location>
        <begin position="937"/>
        <end position="959"/>
    </location>
</feature>
<dbReference type="GO" id="GO:0003713">
    <property type="term" value="F:transcription coactivator activity"/>
    <property type="evidence" value="ECO:0007669"/>
    <property type="project" value="InterPro"/>
</dbReference>
<dbReference type="Pfam" id="PF14598">
    <property type="entry name" value="PAS_11"/>
    <property type="match status" value="1"/>
</dbReference>
<evidence type="ECO:0000256" key="4">
    <source>
        <dbReference type="ARBA" id="ARBA00023159"/>
    </source>
</evidence>
<feature type="region of interest" description="Disordered" evidence="7">
    <location>
        <begin position="586"/>
        <end position="637"/>
    </location>
</feature>
<feature type="region of interest" description="Disordered" evidence="7">
    <location>
        <begin position="1186"/>
        <end position="1295"/>
    </location>
</feature>
<dbReference type="SUPFAM" id="SSF55785">
    <property type="entry name" value="PYP-like sensor domain (PAS domain)"/>
    <property type="match status" value="2"/>
</dbReference>
<feature type="compositionally biased region" description="Polar residues" evidence="7">
    <location>
        <begin position="1050"/>
        <end position="1070"/>
    </location>
</feature>
<evidence type="ECO:0000259" key="9">
    <source>
        <dbReference type="PROSITE" id="PS50888"/>
    </source>
</evidence>
<feature type="compositionally biased region" description="Low complexity" evidence="7">
    <location>
        <begin position="1189"/>
        <end position="1200"/>
    </location>
</feature>
<dbReference type="PROSITE" id="PS50888">
    <property type="entry name" value="BHLH"/>
    <property type="match status" value="1"/>
</dbReference>
<feature type="compositionally biased region" description="Polar residues" evidence="7">
    <location>
        <begin position="809"/>
        <end position="820"/>
    </location>
</feature>
<feature type="domain" description="PAS" evidence="8">
    <location>
        <begin position="158"/>
        <end position="214"/>
    </location>
</feature>
<keyword evidence="3" id="KW-0805">Transcription regulation</keyword>
<sequence length="1573" mass="171101">MFTEQLSFALVTSGAIRPNLTHTQGMGLYVEAVGLGPCELPDPVWAKMSAVTGATNKKRKKTDSKPQSQINKCLNEKRRREQENIYIEELAELISASFADMSSLSVKPDKCAILQETVNQIRHIKQQENCSGDAAVQQGEVSSSNPTVLRNEVFGPLLLEALDGFLFIVNLEGKIEFVTDNVHQFIKFTKDDLYGKSIYNIIHHGDHARFSSSLLPMTIGWPESNPQNSRRTFNCRLLIKPPDDQEETMEEKQQRISKYENMQIQCTQVQLNKEKGDSDDVTPESSEVGGGTLMCVARRIPQNEKSVGTPIEQFTMKLDTSGKIVGIDTIGVSATYSQYLNKDLMGQIIQEMCHQQDLQKLASHLKEALTTGQSTSGIYRLRVGTPEKYVLVQTKSKLFKANSTMPQEPDFIMATHSIIGPVLMVRRDNELSPPEGVASSPRSVASLGQQSTSSSGSVGGPLMSGPITTRGGVSSTGYNDTITLNASSSYASFTLNPGELSLPEFDFFPTSTWDMMGGPDNGNPHTPWGERPDSRQSLTPVSTPTPRPPSVPGYSPACPSPLNPYSVATQPSPAAATTPFVNNFPFSPIQEQSANSSFLEEPKNNKEGVMDGENGTSASGSGGAGGGGNAGPSQESGRLRNLLTKRASTSEEGEFSEETEARNKNRILKGLLNQEEEEEASRPASRVLAGRLPSSDMNKPPTNNNNMLLKLLNEKNDDDDVESKKQNALLQQLLKEQDKDTKPQLGSLLMESTQQAQEDTLLKSLGFRNTTPSPPSGSDGLTVSSLIGNRKRPSDEGDGGGPSKRESTLHTSNVTSTGNSKLWEKNKMLASLLAKQPSKTTPIPPIPTSVISATPQDKLPKIVDRLKPAGVSGQWSSNIQNPGAAGPGRPQAPGAHANPARGPRPPGNQFLSQILNQQQDHQQGMHHSNMQMNKQSQGQPPVAVASQQPPQAQQPQQQQCVHPDVNNEHMWDNQSSDPVLSDLLDQVIDIVPDAVCNDSAAIINLLDLDQSTAVNQTPCYQDQLNERLAINAIQKSLMLCESAVKGPASPTITTPSYNSTGQQMSTSQSAEFPPPLVYQVQQQQQQQQPPQQRIRFNVQQQLPGRPGAPHYTVASGSLTQHQQQVLMQRKLLQEQQQKQHKQRLLQQQQQQQMLVPSNAAADQINSSGLQNIDNLLNNTLAPNVSLQRSSSVPESQLSPSYGGQLLNNSNAQISPGGQRLNQQPYSPHSQLASPQQTFNNFPSTGSASGQARLSPHPPSFQQSQLSPRVSQGQQPGYPIVSQTQSQPPQTGAWSQQNVNRLSLQQQQNPMLNAQLTGGYGTGSGRFPVQRQAQPGQTMPSVRSLASPGTPPRQSPFPPEAAFPPPASPTTGGYQNQGQYQQMRLQRAVSAPSATTQLPGGMSSPRQYKEMPPHPFTLPLENHPHHSMYHPHPSSALPELQYSYDHMYGAGGERCRSQPGGGNNNNGINSEYVRQELRAIVGARTQQQQQQQQPQQPSPRQQHIQQVSAADLEALGLTFEISSGPSESPKLWGSIASELGAPSPQPGLSNRTTMEEAQRQSDQKSSLLQKLLSE</sequence>
<feature type="compositionally biased region" description="Polar residues" evidence="7">
    <location>
        <begin position="586"/>
        <end position="598"/>
    </location>
</feature>
<feature type="compositionally biased region" description="Low complexity" evidence="7">
    <location>
        <begin position="696"/>
        <end position="707"/>
    </location>
</feature>
<dbReference type="PROSITE" id="PS50112">
    <property type="entry name" value="PAS"/>
    <property type="match status" value="1"/>
</dbReference>
<dbReference type="EMBL" id="JAWJWE010000038">
    <property type="protein sequence ID" value="KAK6622649.1"/>
    <property type="molecule type" value="Genomic_DNA"/>
</dbReference>
<dbReference type="InterPro" id="IPR011598">
    <property type="entry name" value="bHLH_dom"/>
</dbReference>
<evidence type="ECO:0008006" key="12">
    <source>
        <dbReference type="Google" id="ProtNLM"/>
    </source>
</evidence>
<dbReference type="GO" id="GO:0016922">
    <property type="term" value="F:nuclear receptor binding"/>
    <property type="evidence" value="ECO:0007669"/>
    <property type="project" value="TreeGrafter"/>
</dbReference>